<evidence type="ECO:0000256" key="1">
    <source>
        <dbReference type="SAM" id="Phobius"/>
    </source>
</evidence>
<protein>
    <submittedName>
        <fullName evidence="2">Uncharacterized protein</fullName>
    </submittedName>
</protein>
<dbReference type="EMBL" id="LAZR01005157">
    <property type="protein sequence ID" value="KKN02369.1"/>
    <property type="molecule type" value="Genomic_DNA"/>
</dbReference>
<accession>A0A0F9M9I6</accession>
<keyword evidence="1" id="KW-0472">Membrane</keyword>
<reference evidence="2" key="1">
    <citation type="journal article" date="2015" name="Nature">
        <title>Complex archaea that bridge the gap between prokaryotes and eukaryotes.</title>
        <authorList>
            <person name="Spang A."/>
            <person name="Saw J.H."/>
            <person name="Jorgensen S.L."/>
            <person name="Zaremba-Niedzwiedzka K."/>
            <person name="Martijn J."/>
            <person name="Lind A.E."/>
            <person name="van Eijk R."/>
            <person name="Schleper C."/>
            <person name="Guy L."/>
            <person name="Ettema T.J."/>
        </authorList>
    </citation>
    <scope>NUCLEOTIDE SEQUENCE</scope>
</reference>
<feature type="transmembrane region" description="Helical" evidence="1">
    <location>
        <begin position="294"/>
        <end position="310"/>
    </location>
</feature>
<organism evidence="2">
    <name type="scientific">marine sediment metagenome</name>
    <dbReference type="NCBI Taxonomy" id="412755"/>
    <lineage>
        <taxon>unclassified sequences</taxon>
        <taxon>metagenomes</taxon>
        <taxon>ecological metagenomes</taxon>
    </lineage>
</organism>
<name>A0A0F9M9I6_9ZZZZ</name>
<keyword evidence="1" id="KW-1133">Transmembrane helix</keyword>
<dbReference type="AlphaFoldDB" id="A0A0F9M9I6"/>
<gene>
    <name evidence="2" type="ORF">LCGC14_1118430</name>
</gene>
<keyword evidence="1" id="KW-0812">Transmembrane</keyword>
<feature type="transmembrane region" description="Helical" evidence="1">
    <location>
        <begin position="268"/>
        <end position="287"/>
    </location>
</feature>
<sequence length="339" mass="37480">MVNHTYRRAIVLFALGLYIIVLLAVLSVGKTVRAIADPDTLVILQVTAYRGPINSTDILYLIVYNISYGSIPTEPTSDTFIGRISTVAGAELQSTTPIPFNDNGYGEGVFSFYFTEDEVENLGFAWEESLTITLQGNPSAFPLPPTIETSSITFRNQFTTEFSLQSDLILAASNLEVAWVANLVSLITAAGSNVFFDLAGEEYFQRTITNVNLMVPKLFQGARATPLFEELDRDFDQSYRDQLLTFWDGTYIGDQGDQFADTWGVERITLFTMIWLAMVGLIAAQAMKVLGRPDFAMLIFVVCIPIGAFVGMVDLVAAGLITFFFGLVTAYMFFYRGTA</sequence>
<evidence type="ECO:0000313" key="2">
    <source>
        <dbReference type="EMBL" id="KKN02369.1"/>
    </source>
</evidence>
<proteinExistence type="predicted"/>
<comment type="caution">
    <text evidence="2">The sequence shown here is derived from an EMBL/GenBank/DDBJ whole genome shotgun (WGS) entry which is preliminary data.</text>
</comment>